<dbReference type="SUPFAM" id="SSF82171">
    <property type="entry name" value="DPP6 N-terminal domain-like"/>
    <property type="match status" value="1"/>
</dbReference>
<proteinExistence type="predicted"/>
<evidence type="ECO:0000256" key="1">
    <source>
        <dbReference type="SAM" id="SignalP"/>
    </source>
</evidence>
<dbReference type="InterPro" id="IPR002469">
    <property type="entry name" value="Peptidase_S9B_N"/>
</dbReference>
<dbReference type="GO" id="GO:0006508">
    <property type="term" value="P:proteolysis"/>
    <property type="evidence" value="ECO:0007669"/>
    <property type="project" value="InterPro"/>
</dbReference>
<dbReference type="InterPro" id="IPR050278">
    <property type="entry name" value="Serine_Prot_S9B/DPPIV"/>
</dbReference>
<feature type="chain" id="PRO_5003896974" evidence="1">
    <location>
        <begin position="28"/>
        <end position="829"/>
    </location>
</feature>
<dbReference type="GO" id="GO:0008236">
    <property type="term" value="F:serine-type peptidase activity"/>
    <property type="evidence" value="ECO:0007669"/>
    <property type="project" value="InterPro"/>
</dbReference>
<dbReference type="Gene3D" id="2.140.10.30">
    <property type="entry name" value="Dipeptidylpeptidase IV, N-terminal domain"/>
    <property type="match status" value="1"/>
</dbReference>
<comment type="caution">
    <text evidence="4">The sequence shown here is derived from an EMBL/GenBank/DDBJ whole genome shotgun (WGS) entry which is preliminary data.</text>
</comment>
<dbReference type="Pfam" id="PF00930">
    <property type="entry name" value="DPPIV_N"/>
    <property type="match status" value="1"/>
</dbReference>
<evidence type="ECO:0000313" key="4">
    <source>
        <dbReference type="EMBL" id="GAC17391.1"/>
    </source>
</evidence>
<dbReference type="InterPro" id="IPR029058">
    <property type="entry name" value="AB_hydrolase_fold"/>
</dbReference>
<dbReference type="STRING" id="493475.GARC_0409"/>
<dbReference type="Proteomes" id="UP000006327">
    <property type="component" value="Unassembled WGS sequence"/>
</dbReference>
<dbReference type="GO" id="GO:0008239">
    <property type="term" value="F:dipeptidyl-peptidase activity"/>
    <property type="evidence" value="ECO:0007669"/>
    <property type="project" value="TreeGrafter"/>
</dbReference>
<dbReference type="eggNOG" id="COG0823">
    <property type="taxonomic scope" value="Bacteria"/>
</dbReference>
<dbReference type="PROSITE" id="PS51257">
    <property type="entry name" value="PROKAR_LIPOPROTEIN"/>
    <property type="match status" value="1"/>
</dbReference>
<dbReference type="InterPro" id="IPR001375">
    <property type="entry name" value="Peptidase_S9_cat"/>
</dbReference>
<evidence type="ECO:0000259" key="3">
    <source>
        <dbReference type="Pfam" id="PF00930"/>
    </source>
</evidence>
<evidence type="ECO:0000313" key="5">
    <source>
        <dbReference type="Proteomes" id="UP000006327"/>
    </source>
</evidence>
<dbReference type="OrthoDB" id="1094230at2"/>
<dbReference type="RefSeq" id="WP_007616154.1">
    <property type="nucleotide sequence ID" value="NZ_BAEO01000006.1"/>
</dbReference>
<reference evidence="4 5" key="1">
    <citation type="journal article" date="2017" name="Antonie Van Leeuwenhoek">
        <title>Rhizobium rhizosphaerae sp. nov., a novel species isolated from rice rhizosphere.</title>
        <authorList>
            <person name="Zhao J.J."/>
            <person name="Zhang J."/>
            <person name="Zhang R.J."/>
            <person name="Zhang C.W."/>
            <person name="Yin H.Q."/>
            <person name="Zhang X.X."/>
        </authorList>
    </citation>
    <scope>NUCLEOTIDE SEQUENCE [LARGE SCALE GENOMIC DNA]</scope>
    <source>
        <strain evidence="4 5">BSs20135</strain>
    </source>
</reference>
<sequence length="829" mass="95061">MLKLNKKGLLLATATSFLFACSATQTADPIVSKTVEPPPKVIKAAQSIAANNQSKLLTLEQIMADPDWMGRQPTSAYWGDNSQSVYYQQKQQSSPLSDLWQKSINEKGNGNKVELAQLHLHAYEDRILNQNKDTAAWVFEGNIFVKNLANNNLKQLTKDNRQPHNLVFLNDGRLSFQSGNAIYAIHPEQGLYEQLVTWQFADEPTAVKDPQDYIAEQQQQLIEVVALKRQHKVIRFEKEQQLALQNKTLAPANFYFTEGNETVEVSLSPNGKWLVLVEQEESSWRDDDDLMPNYINEDGRIATDDVRRRVADAKTGHHNLWLINLEDRSKRKLSFNSLPGYNEDVLEAVKRENAQAKGEKYSTNRLPRDIVLMQDWYWSQGPIQWHNKGENVAIMLEAWDNKDRWLVTVNKEDATLVNQHRLHDDAWINYKFNSFGWLNNTDDLYFLSEQSGYSHLYIKPLKGHARAITAGNFEVDALTLTSDDQYMYFKGNKKHPGIYEIYKVALADNTLQQITNLNGMTDYQLSPDEKSLLLTHSSLVRPPELFLQSVANQSAVQLTETTSQAFLDIDWLAPDIVPIKSSHTQQSIFSRVYTPRDMQPGQKHKAVVFNHGAGYLQNSHLGWSGYFREFMFHNLLVQQGYVVLDMDYRASAGYGRDWRTAIYRQMGTPEIQDLEDGVDWLVENLDVDAKRVGTYGGSYGGFMTFMALFNYPDLFQAGAALRPVSDWAHYNHGYTSNILNTPDVDPIAYERSSPIYFAEGLEKHLLINAPMIDSNVFFVDTVRLVQRLIELEKQNFETAIYPVESHGFVQPSSWLDEYRRIYKLFETNL</sequence>
<evidence type="ECO:0000259" key="2">
    <source>
        <dbReference type="Pfam" id="PF00326"/>
    </source>
</evidence>
<protein>
    <submittedName>
        <fullName evidence="4">Enzymatic protein</fullName>
    </submittedName>
</protein>
<dbReference type="eggNOG" id="COG1506">
    <property type="taxonomic scope" value="Bacteria"/>
</dbReference>
<dbReference type="Gene3D" id="3.40.50.1820">
    <property type="entry name" value="alpha/beta hydrolase"/>
    <property type="match status" value="1"/>
</dbReference>
<dbReference type="PANTHER" id="PTHR11731:SF193">
    <property type="entry name" value="DIPEPTIDYL PEPTIDASE 9"/>
    <property type="match status" value="1"/>
</dbReference>
<feature type="signal peptide" evidence="1">
    <location>
        <begin position="1"/>
        <end position="27"/>
    </location>
</feature>
<feature type="domain" description="Peptidase S9 prolyl oligopeptidase catalytic" evidence="2">
    <location>
        <begin position="635"/>
        <end position="828"/>
    </location>
</feature>
<feature type="domain" description="Dipeptidylpeptidase IV N-terminal" evidence="3">
    <location>
        <begin position="382"/>
        <end position="542"/>
    </location>
</feature>
<name>K6Y0H4_9ALTE</name>
<dbReference type="Pfam" id="PF00326">
    <property type="entry name" value="Peptidase_S9"/>
    <property type="match status" value="1"/>
</dbReference>
<dbReference type="PANTHER" id="PTHR11731">
    <property type="entry name" value="PROTEASE FAMILY S9B,C DIPEPTIDYL-PEPTIDASE IV-RELATED"/>
    <property type="match status" value="1"/>
</dbReference>
<gene>
    <name evidence="4" type="ORF">GARC_0409</name>
</gene>
<accession>K6Y0H4</accession>
<dbReference type="SUPFAM" id="SSF53474">
    <property type="entry name" value="alpha/beta-Hydrolases"/>
    <property type="match status" value="1"/>
</dbReference>
<organism evidence="4 5">
    <name type="scientific">Paraglaciecola arctica BSs20135</name>
    <dbReference type="NCBI Taxonomy" id="493475"/>
    <lineage>
        <taxon>Bacteria</taxon>
        <taxon>Pseudomonadati</taxon>
        <taxon>Pseudomonadota</taxon>
        <taxon>Gammaproteobacteria</taxon>
        <taxon>Alteromonadales</taxon>
        <taxon>Alteromonadaceae</taxon>
        <taxon>Paraglaciecola</taxon>
    </lineage>
</organism>
<keyword evidence="1" id="KW-0732">Signal</keyword>
<dbReference type="AlphaFoldDB" id="K6Y0H4"/>
<keyword evidence="5" id="KW-1185">Reference proteome</keyword>
<dbReference type="EMBL" id="BAEO01000006">
    <property type="protein sequence ID" value="GAC17391.1"/>
    <property type="molecule type" value="Genomic_DNA"/>
</dbReference>